<dbReference type="RefSeq" id="WP_089816594.1">
    <property type="nucleotide sequence ID" value="NZ_FOZK01000002.1"/>
</dbReference>
<feature type="region of interest" description="Disordered" evidence="1">
    <location>
        <begin position="32"/>
        <end position="69"/>
    </location>
</feature>
<name>A0A1I6L7S2_9EURY</name>
<feature type="compositionally biased region" description="Basic and acidic residues" evidence="1">
    <location>
        <begin position="43"/>
        <end position="62"/>
    </location>
</feature>
<dbReference type="PROSITE" id="PS50983">
    <property type="entry name" value="FE_B12_PBP"/>
    <property type="match status" value="1"/>
</dbReference>
<evidence type="ECO:0000259" key="2">
    <source>
        <dbReference type="PROSITE" id="PS50983"/>
    </source>
</evidence>
<keyword evidence="4" id="KW-1185">Reference proteome</keyword>
<sequence length="305" mass="32940">MTDRSTDPTVVSTSPSGTEILCALGVEPAVVSGSCDHPPSVADRPRLDRSRVDGETSSERDGQATSSHEVYDVDEELLREVEPDLILTQSVCGVCAVDEGRVREILAGEPADPEVLGMEASDLGSLFDTIETVGAAVGREERAARLIDQLEDCFATVESIIDEGVAADAGERPTVAVFEWLDPLHLAANWVPEVVEHAGGEYPLADPGDRSVKVDWDDVRATAPDVIIVAPCSYTLDDSFASIEELTERPGWEELPAVRNDRVYVLDGKALNRWTPRLAGECQRIATVLHPELFEGEPLAEPLGE</sequence>
<dbReference type="EMBL" id="FOZK01000002">
    <property type="protein sequence ID" value="SFR99474.1"/>
    <property type="molecule type" value="Genomic_DNA"/>
</dbReference>
<evidence type="ECO:0000313" key="3">
    <source>
        <dbReference type="EMBL" id="SFR99474.1"/>
    </source>
</evidence>
<dbReference type="InterPro" id="IPR051030">
    <property type="entry name" value="Vitamin_B12-ABC_binding"/>
</dbReference>
<dbReference type="Gene3D" id="3.40.50.1980">
    <property type="entry name" value="Nitrogenase molybdenum iron protein domain"/>
    <property type="match status" value="2"/>
</dbReference>
<dbReference type="Proteomes" id="UP000199062">
    <property type="component" value="Unassembled WGS sequence"/>
</dbReference>
<dbReference type="AlphaFoldDB" id="A0A1I6L7S2"/>
<protein>
    <submittedName>
        <fullName evidence="3">Iron complex transport system substrate-binding protein</fullName>
    </submittedName>
</protein>
<organism evidence="3 4">
    <name type="scientific">Halomicrobium zhouii</name>
    <dbReference type="NCBI Taxonomy" id="767519"/>
    <lineage>
        <taxon>Archaea</taxon>
        <taxon>Methanobacteriati</taxon>
        <taxon>Methanobacteriota</taxon>
        <taxon>Stenosarchaea group</taxon>
        <taxon>Halobacteria</taxon>
        <taxon>Halobacteriales</taxon>
        <taxon>Haloarculaceae</taxon>
        <taxon>Halomicrobium</taxon>
    </lineage>
</organism>
<dbReference type="Pfam" id="PF01497">
    <property type="entry name" value="Peripla_BP_2"/>
    <property type="match status" value="1"/>
</dbReference>
<accession>A0A1I6L7S2</accession>
<evidence type="ECO:0000256" key="1">
    <source>
        <dbReference type="SAM" id="MobiDB-lite"/>
    </source>
</evidence>
<gene>
    <name evidence="3" type="ORF">SAMN05216559_2214</name>
</gene>
<reference evidence="3 4" key="1">
    <citation type="submission" date="2016-10" db="EMBL/GenBank/DDBJ databases">
        <authorList>
            <person name="de Groot N.N."/>
        </authorList>
    </citation>
    <scope>NUCLEOTIDE SEQUENCE [LARGE SCALE GENOMIC DNA]</scope>
    <source>
        <strain evidence="3 4">CGMCC 1.10457</strain>
    </source>
</reference>
<dbReference type="PANTHER" id="PTHR42860:SF1">
    <property type="entry name" value="VITAMIN B12-BINDING PROTEIN"/>
    <property type="match status" value="1"/>
</dbReference>
<dbReference type="PANTHER" id="PTHR42860">
    <property type="entry name" value="VITAMIN B12-BINDING PROTEIN"/>
    <property type="match status" value="1"/>
</dbReference>
<evidence type="ECO:0000313" key="4">
    <source>
        <dbReference type="Proteomes" id="UP000199062"/>
    </source>
</evidence>
<dbReference type="STRING" id="767519.SAMN05216559_2214"/>
<feature type="domain" description="Fe/B12 periplasmic-binding" evidence="2">
    <location>
        <begin position="9"/>
        <end position="297"/>
    </location>
</feature>
<proteinExistence type="predicted"/>
<dbReference type="SUPFAM" id="SSF53807">
    <property type="entry name" value="Helical backbone' metal receptor"/>
    <property type="match status" value="1"/>
</dbReference>
<dbReference type="InterPro" id="IPR002491">
    <property type="entry name" value="ABC_transptr_periplasmic_BD"/>
</dbReference>
<dbReference type="OrthoDB" id="9784at2157"/>